<dbReference type="SUPFAM" id="SSF109993">
    <property type="entry name" value="VPS9 domain"/>
    <property type="match status" value="1"/>
</dbReference>
<organism evidence="4 5">
    <name type="scientific">Physocladia obscura</name>
    <dbReference type="NCBI Taxonomy" id="109957"/>
    <lineage>
        <taxon>Eukaryota</taxon>
        <taxon>Fungi</taxon>
        <taxon>Fungi incertae sedis</taxon>
        <taxon>Chytridiomycota</taxon>
        <taxon>Chytridiomycota incertae sedis</taxon>
        <taxon>Chytridiomycetes</taxon>
        <taxon>Chytridiales</taxon>
        <taxon>Chytriomycetaceae</taxon>
        <taxon>Physocladia</taxon>
    </lineage>
</organism>
<dbReference type="AlphaFoldDB" id="A0AAD5STI9"/>
<name>A0AAD5STI9_9FUNG</name>
<feature type="repeat" description="ANK" evidence="2">
    <location>
        <begin position="610"/>
        <end position="646"/>
    </location>
</feature>
<comment type="caution">
    <text evidence="4">The sequence shown here is derived from an EMBL/GenBank/DDBJ whole genome shotgun (WGS) entry which is preliminary data.</text>
</comment>
<protein>
    <recommendedName>
        <fullName evidence="3">VPS9 domain-containing protein</fullName>
    </recommendedName>
</protein>
<dbReference type="GO" id="GO:0030133">
    <property type="term" value="C:transport vesicle"/>
    <property type="evidence" value="ECO:0007669"/>
    <property type="project" value="TreeGrafter"/>
</dbReference>
<evidence type="ECO:0000256" key="1">
    <source>
        <dbReference type="ARBA" id="ARBA00007428"/>
    </source>
</evidence>
<dbReference type="PANTHER" id="PTHR24170:SF1">
    <property type="entry name" value="DOMAIN PROTEIN, PUTATIVE (AFU_ORTHOLOGUE AFUA_1G09870)-RELATED"/>
    <property type="match status" value="1"/>
</dbReference>
<dbReference type="InterPro" id="IPR051248">
    <property type="entry name" value="UPF0507/Ank_repeat_27"/>
</dbReference>
<dbReference type="GO" id="GO:0005769">
    <property type="term" value="C:early endosome"/>
    <property type="evidence" value="ECO:0007669"/>
    <property type="project" value="TreeGrafter"/>
</dbReference>
<evidence type="ECO:0000259" key="3">
    <source>
        <dbReference type="PROSITE" id="PS51205"/>
    </source>
</evidence>
<dbReference type="GO" id="GO:0097422">
    <property type="term" value="C:tubular endosome"/>
    <property type="evidence" value="ECO:0007669"/>
    <property type="project" value="TreeGrafter"/>
</dbReference>
<evidence type="ECO:0000313" key="5">
    <source>
        <dbReference type="Proteomes" id="UP001211907"/>
    </source>
</evidence>
<dbReference type="GO" id="GO:0005085">
    <property type="term" value="F:guanyl-nucleotide exchange factor activity"/>
    <property type="evidence" value="ECO:0007669"/>
    <property type="project" value="TreeGrafter"/>
</dbReference>
<dbReference type="Proteomes" id="UP001211907">
    <property type="component" value="Unassembled WGS sequence"/>
</dbReference>
<gene>
    <name evidence="4" type="ORF">HK100_005725</name>
</gene>
<dbReference type="PANTHER" id="PTHR24170">
    <property type="entry name" value="ANKYRIN REPEAT DOMAIN-CONTAINING PROTEIN 27"/>
    <property type="match status" value="1"/>
</dbReference>
<evidence type="ECO:0000256" key="2">
    <source>
        <dbReference type="PROSITE-ProRule" id="PRU00023"/>
    </source>
</evidence>
<dbReference type="InterPro" id="IPR037191">
    <property type="entry name" value="VPS9_dom_sf"/>
</dbReference>
<dbReference type="PROSITE" id="PS50088">
    <property type="entry name" value="ANK_REPEAT"/>
    <property type="match status" value="2"/>
</dbReference>
<dbReference type="InterPro" id="IPR003123">
    <property type="entry name" value="VPS9"/>
</dbReference>
<feature type="non-terminal residue" evidence="4">
    <location>
        <position position="717"/>
    </location>
</feature>
<sequence length="717" mass="78443">MTTTSVKNNAFFAHFLAHARSERILVAAQRTWIVLVPQQASLAGFAIDSTAFLNAHIIFPFPLQPFLIDSKAEFNSQSASYTHTAGVDDCNVETEVTITGDLLFSEHGVSFSVFCIDAPLIATEKQPISKSLSHQKVPETHQSILSLARLFGTVRNIKTGSTILDEINEEVDSFNENVLEMENLDVVQSAMRIIQRMDRKLLESICNDSDVDESLLYQLAESYVMESTYEFTYFVISKSLRDKDTAMSANIASIDTLDLIQLGVSSKFGESLMHAVQVFKQLPTVRTPFEKIKCLMESIRMLSSKTKRHSFNANGKESLSNSTEILLSSDVLIPLMVIIVVRSDIQNLPSLLYYMQNFSFEHDVVGGENGYALATLEAVITYIESSANSLAETCSKNVALWKAISEDDVKSVTTFFDETTQDGEESIVYIRNSDGDSLLHLACRCRSLKVIEYLISKKFSPNIQNYSLETPFLIACEMSDPHCIQLLATPSSNSASNKLGMNPFHLCRDANIISTTLVPLLGISAIKNRNIRGHTPLLHHCHQGATAATIAILEASDYDITLTDNAHRNVLHIAAFNGSLEIIEYVLEHVLLGRMTNKQKDKILNTASVRGNTCLHAAASSSVVPANLAIVKALVAADASISVKNGEGKIPVDVTARGTSGAEIREFLDSSMVLDVAKREVGDEGGGGNGYGDGRIVFSAVGRVLQESGGGTRAFFL</sequence>
<dbReference type="GO" id="GO:0005770">
    <property type="term" value="C:late endosome"/>
    <property type="evidence" value="ECO:0007669"/>
    <property type="project" value="TreeGrafter"/>
</dbReference>
<dbReference type="Pfam" id="PF02204">
    <property type="entry name" value="VPS9"/>
    <property type="match status" value="1"/>
</dbReference>
<dbReference type="GO" id="GO:0045022">
    <property type="term" value="P:early endosome to late endosome transport"/>
    <property type="evidence" value="ECO:0007669"/>
    <property type="project" value="TreeGrafter"/>
</dbReference>
<keyword evidence="2" id="KW-0040">ANK repeat</keyword>
<dbReference type="SMART" id="SM00248">
    <property type="entry name" value="ANK"/>
    <property type="match status" value="5"/>
</dbReference>
<comment type="similarity">
    <text evidence="1">Belongs to the UPF0507 family.</text>
</comment>
<dbReference type="GO" id="GO:0005886">
    <property type="term" value="C:plasma membrane"/>
    <property type="evidence" value="ECO:0007669"/>
    <property type="project" value="TreeGrafter"/>
</dbReference>
<dbReference type="Pfam" id="PF12796">
    <property type="entry name" value="Ank_2"/>
    <property type="match status" value="1"/>
</dbReference>
<dbReference type="Gene3D" id="1.25.40.20">
    <property type="entry name" value="Ankyrin repeat-containing domain"/>
    <property type="match status" value="2"/>
</dbReference>
<feature type="repeat" description="ANK" evidence="2">
    <location>
        <begin position="434"/>
        <end position="466"/>
    </location>
</feature>
<dbReference type="PROSITE" id="PS51205">
    <property type="entry name" value="VPS9"/>
    <property type="match status" value="1"/>
</dbReference>
<dbReference type="Pfam" id="PF13637">
    <property type="entry name" value="Ank_4"/>
    <property type="match status" value="1"/>
</dbReference>
<dbReference type="SUPFAM" id="SSF48403">
    <property type="entry name" value="Ankyrin repeat"/>
    <property type="match status" value="1"/>
</dbReference>
<evidence type="ECO:0000313" key="4">
    <source>
        <dbReference type="EMBL" id="KAJ3095814.1"/>
    </source>
</evidence>
<dbReference type="GO" id="GO:0000149">
    <property type="term" value="F:SNARE binding"/>
    <property type="evidence" value="ECO:0007669"/>
    <property type="project" value="TreeGrafter"/>
</dbReference>
<dbReference type="EMBL" id="JADGJH010002663">
    <property type="protein sequence ID" value="KAJ3095814.1"/>
    <property type="molecule type" value="Genomic_DNA"/>
</dbReference>
<dbReference type="InterPro" id="IPR036770">
    <property type="entry name" value="Ankyrin_rpt-contain_sf"/>
</dbReference>
<reference evidence="4" key="1">
    <citation type="submission" date="2020-05" db="EMBL/GenBank/DDBJ databases">
        <title>Phylogenomic resolution of chytrid fungi.</title>
        <authorList>
            <person name="Stajich J.E."/>
            <person name="Amses K."/>
            <person name="Simmons R."/>
            <person name="Seto K."/>
            <person name="Myers J."/>
            <person name="Bonds A."/>
            <person name="Quandt C.A."/>
            <person name="Barry K."/>
            <person name="Liu P."/>
            <person name="Grigoriev I."/>
            <person name="Longcore J.E."/>
            <person name="James T.Y."/>
        </authorList>
    </citation>
    <scope>NUCLEOTIDE SEQUENCE</scope>
    <source>
        <strain evidence="4">JEL0513</strain>
    </source>
</reference>
<feature type="domain" description="VPS9" evidence="3">
    <location>
        <begin position="241"/>
        <end position="392"/>
    </location>
</feature>
<proteinExistence type="inferred from homology"/>
<dbReference type="InterPro" id="IPR002110">
    <property type="entry name" value="Ankyrin_rpt"/>
</dbReference>
<keyword evidence="5" id="KW-1185">Reference proteome</keyword>
<accession>A0AAD5STI9</accession>
<dbReference type="Gene3D" id="1.20.1050.80">
    <property type="entry name" value="VPS9 domain"/>
    <property type="match status" value="1"/>
</dbReference>